<evidence type="ECO:0000313" key="1">
    <source>
        <dbReference type="EMBL" id="KKN27823.1"/>
    </source>
</evidence>
<dbReference type="EMBL" id="LAZR01002611">
    <property type="protein sequence ID" value="KKN27823.1"/>
    <property type="molecule type" value="Genomic_DNA"/>
</dbReference>
<dbReference type="AlphaFoldDB" id="A0A0F9SEM0"/>
<sequence>MAQFTALRHTWDFAESVIADDFIVTSENLDAANQVAREICWDGTFFYIVDSDANVYKYNSAWVFQASFALDAANQNPQGICWDGTFFYVVDTTDKKVYKYNAAWAIQANFNLNVANQNPVGIEWDGTFFYVVDPVDGKVYKYNTAFVLQASFSTVYSNLTITWDGTYFYIGKSSGNIYKYDTNWVFQESYNSYPDNTNAYGLCWDGTYFYLTDNLDNKVYRYRFPLTKTVAGHNDAVVLYDGMKATLAPINQMTGNFEFWLRAIDATSKVQIILKDGADNACINISIDTDKIIGDGTDALDPALDGVWYLIRIDFDCTPNTYDLYINGNLELNDQAFGVNDDGTGIDYVEFSITTDKNGYMDGIGHDWDVGYTQGDNATDTVDVTADITYSKIIEELGMDSWAELKIKGTAVTDFESGHEISFYDSDGVLSWSGIILFPETVLEGVSETIGKMTLLGLNFKFNNTYRKNFTTVRDSDYIIKNIIDNSLTRYHSYDDEIDDFTITYKYDLKTKIQKMYNYLTMLERAVIHYKPESEILFNKYNNLSATGLSWTQATSHVKITAYTPKANRHVTQAPVIGANNSLGQVYYVGRASESEEDQFGINELQPWRDPEITNYTEAKQLGDNLQTIYSLDTQMISMLVVGKKHIQVGYTLQLSWNILFNISLANFLVTKRVWYPINDVCELELTDNILTRKAFNLRVINKFYDEDAQQSYEDPDVSESTVDGTVLTLTSVAELRAGIINNYIHLRDQKANNVGGGAFTSGAWRTRVLNIVATDQLGDVVTRLAANQFTLSAGTYIMYATAPALHVDNHKAKLRNVSDNIDALTGTSEFSGSGAYYACTVSIVSGIITIASEKTFEIQHRCGTTDGLGFGNACNFGVLEEYTDVQLWKVG</sequence>
<comment type="caution">
    <text evidence="1">The sequence shown here is derived from an EMBL/GenBank/DDBJ whole genome shotgun (WGS) entry which is preliminary data.</text>
</comment>
<accession>A0A0F9SEM0</accession>
<proteinExistence type="predicted"/>
<name>A0A0F9SEM0_9ZZZZ</name>
<reference evidence="1" key="1">
    <citation type="journal article" date="2015" name="Nature">
        <title>Complex archaea that bridge the gap between prokaryotes and eukaryotes.</title>
        <authorList>
            <person name="Spang A."/>
            <person name="Saw J.H."/>
            <person name="Jorgensen S.L."/>
            <person name="Zaremba-Niedzwiedzka K."/>
            <person name="Martijn J."/>
            <person name="Lind A.E."/>
            <person name="van Eijk R."/>
            <person name="Schleper C."/>
            <person name="Guy L."/>
            <person name="Ettema T.J."/>
        </authorList>
    </citation>
    <scope>NUCLEOTIDE SEQUENCE</scope>
</reference>
<organism evidence="1">
    <name type="scientific">marine sediment metagenome</name>
    <dbReference type="NCBI Taxonomy" id="412755"/>
    <lineage>
        <taxon>unclassified sequences</taxon>
        <taxon>metagenomes</taxon>
        <taxon>ecological metagenomes</taxon>
    </lineage>
</organism>
<dbReference type="SUPFAM" id="SSF101908">
    <property type="entry name" value="Putative isomerase YbhE"/>
    <property type="match status" value="1"/>
</dbReference>
<gene>
    <name evidence="1" type="ORF">LCGC14_0860440</name>
</gene>
<protein>
    <submittedName>
        <fullName evidence="1">Uncharacterized protein</fullName>
    </submittedName>
</protein>